<keyword evidence="5 6" id="KW-0472">Membrane</keyword>
<organism evidence="8 9">
    <name type="scientific">Novosphingobium album</name>
    <name type="common">ex Liu et al. 2023</name>
    <dbReference type="NCBI Taxonomy" id="3031130"/>
    <lineage>
        <taxon>Bacteria</taxon>
        <taxon>Pseudomonadati</taxon>
        <taxon>Pseudomonadota</taxon>
        <taxon>Alphaproteobacteria</taxon>
        <taxon>Sphingomonadales</taxon>
        <taxon>Sphingomonadaceae</taxon>
        <taxon>Novosphingobium</taxon>
    </lineage>
</organism>
<feature type="transmembrane region" description="Helical" evidence="6">
    <location>
        <begin position="44"/>
        <end position="61"/>
    </location>
</feature>
<dbReference type="Pfam" id="PF07690">
    <property type="entry name" value="MFS_1"/>
    <property type="match status" value="1"/>
</dbReference>
<evidence type="ECO:0000259" key="7">
    <source>
        <dbReference type="PROSITE" id="PS50850"/>
    </source>
</evidence>
<keyword evidence="3 6" id="KW-0812">Transmembrane</keyword>
<reference evidence="8 9" key="1">
    <citation type="submission" date="2023-03" db="EMBL/GenBank/DDBJ databases">
        <title>NovoSphingobium album sp. nov. isolated from polycyclic aromatic hydrocarbons- and heavy-metal polluted soil.</title>
        <authorList>
            <person name="Liu Z."/>
            <person name="Wang K."/>
        </authorList>
    </citation>
    <scope>NUCLEOTIDE SEQUENCE [LARGE SCALE GENOMIC DNA]</scope>
    <source>
        <strain evidence="8 9">H3SJ31-1</strain>
    </source>
</reference>
<gene>
    <name evidence="8" type="ORF">PYV00_00905</name>
</gene>
<keyword evidence="9" id="KW-1185">Reference proteome</keyword>
<feature type="domain" description="Major facilitator superfamily (MFS) profile" evidence="7">
    <location>
        <begin position="6"/>
        <end position="389"/>
    </location>
</feature>
<comment type="subcellular location">
    <subcellularLocation>
        <location evidence="1">Membrane</location>
        <topology evidence="1">Multi-pass membrane protein</topology>
    </subcellularLocation>
</comment>
<dbReference type="Gene3D" id="1.20.1720.10">
    <property type="entry name" value="Multidrug resistance protein D"/>
    <property type="match status" value="1"/>
</dbReference>
<dbReference type="InterPro" id="IPR020846">
    <property type="entry name" value="MFS_dom"/>
</dbReference>
<evidence type="ECO:0000256" key="6">
    <source>
        <dbReference type="SAM" id="Phobius"/>
    </source>
</evidence>
<feature type="transmembrane region" description="Helical" evidence="6">
    <location>
        <begin position="241"/>
        <end position="264"/>
    </location>
</feature>
<keyword evidence="2" id="KW-0813">Transport</keyword>
<evidence type="ECO:0000256" key="4">
    <source>
        <dbReference type="ARBA" id="ARBA00022989"/>
    </source>
</evidence>
<dbReference type="PANTHER" id="PTHR23502:SF132">
    <property type="entry name" value="POLYAMINE TRANSPORTER 2-RELATED"/>
    <property type="match status" value="1"/>
</dbReference>
<dbReference type="PROSITE" id="PS50850">
    <property type="entry name" value="MFS"/>
    <property type="match status" value="1"/>
</dbReference>
<feature type="transmembrane region" description="Helical" evidence="6">
    <location>
        <begin position="131"/>
        <end position="149"/>
    </location>
</feature>
<feature type="transmembrane region" description="Helical" evidence="6">
    <location>
        <begin position="161"/>
        <end position="181"/>
    </location>
</feature>
<keyword evidence="4 6" id="KW-1133">Transmembrane helix</keyword>
<dbReference type="PANTHER" id="PTHR23502">
    <property type="entry name" value="MAJOR FACILITATOR SUPERFAMILY"/>
    <property type="match status" value="1"/>
</dbReference>
<dbReference type="Proteomes" id="UP001216253">
    <property type="component" value="Unassembled WGS sequence"/>
</dbReference>
<dbReference type="EMBL" id="JARESE010000001">
    <property type="protein sequence ID" value="MDE8650273.1"/>
    <property type="molecule type" value="Genomic_DNA"/>
</dbReference>
<accession>A0ABT5WJQ2</accession>
<dbReference type="CDD" id="cd17320">
    <property type="entry name" value="MFS_MdfA_MDR_like"/>
    <property type="match status" value="1"/>
</dbReference>
<feature type="transmembrane region" description="Helical" evidence="6">
    <location>
        <begin position="73"/>
        <end position="92"/>
    </location>
</feature>
<evidence type="ECO:0000256" key="2">
    <source>
        <dbReference type="ARBA" id="ARBA00022448"/>
    </source>
</evidence>
<feature type="transmembrane region" description="Helical" evidence="6">
    <location>
        <begin position="334"/>
        <end position="360"/>
    </location>
</feature>
<evidence type="ECO:0000256" key="3">
    <source>
        <dbReference type="ARBA" id="ARBA00022692"/>
    </source>
</evidence>
<dbReference type="RefSeq" id="WP_275226355.1">
    <property type="nucleotide sequence ID" value="NZ_JARESE010000001.1"/>
</dbReference>
<dbReference type="InterPro" id="IPR011701">
    <property type="entry name" value="MFS"/>
</dbReference>
<dbReference type="InterPro" id="IPR036259">
    <property type="entry name" value="MFS_trans_sf"/>
</dbReference>
<protein>
    <submittedName>
        <fullName evidence="8">Multidrug effflux MFS transporter</fullName>
    </submittedName>
</protein>
<sequence>MREIEFVGLMAALQALQALAIDVMLPALGHIARDLGQADPNQRQLIVGVFLLCSGLGSLFPGSISDRFGRKPVVMVCLAAYFCISLACALVTDFATLLILRGFLGLFTSGLMVLPMAVIRDRYSGDRMARTQSLVAMVFMVVPMIAPMLGQGLLLFANWRWIFGLMAGLAGLVAFWAWMRLPETLHPEFRQGIAPRAILGNMRAALLCRAAAGYFLGAALVQGAMFGYINSAQQLIAEHFGAGTAFPVVFGVMALIMSGTNFINSRIVERFGARRVSHTAMFGFILIATIHFAIALRGETLWVFAPLMTVSFCLMSFIGANFQSIALQPFARTAGAAASVMTFVRMVLGAAFGSLIGQAYDGTARPLLGAMVAAGIGALGFVLFSERGRLFRRLNYPPGLKPAR</sequence>
<proteinExistence type="predicted"/>
<evidence type="ECO:0000256" key="1">
    <source>
        <dbReference type="ARBA" id="ARBA00004141"/>
    </source>
</evidence>
<feature type="transmembrane region" description="Helical" evidence="6">
    <location>
        <begin position="301"/>
        <end position="322"/>
    </location>
</feature>
<evidence type="ECO:0000313" key="8">
    <source>
        <dbReference type="EMBL" id="MDE8650273.1"/>
    </source>
</evidence>
<feature type="transmembrane region" description="Helical" evidence="6">
    <location>
        <begin position="366"/>
        <end position="384"/>
    </location>
</feature>
<name>A0ABT5WJQ2_9SPHN</name>
<evidence type="ECO:0000313" key="9">
    <source>
        <dbReference type="Proteomes" id="UP001216253"/>
    </source>
</evidence>
<comment type="caution">
    <text evidence="8">The sequence shown here is derived from an EMBL/GenBank/DDBJ whole genome shotgun (WGS) entry which is preliminary data.</text>
</comment>
<dbReference type="SUPFAM" id="SSF103473">
    <property type="entry name" value="MFS general substrate transporter"/>
    <property type="match status" value="1"/>
</dbReference>
<feature type="transmembrane region" description="Helical" evidence="6">
    <location>
        <begin position="206"/>
        <end position="229"/>
    </location>
</feature>
<evidence type="ECO:0000256" key="5">
    <source>
        <dbReference type="ARBA" id="ARBA00023136"/>
    </source>
</evidence>
<feature type="transmembrane region" description="Helical" evidence="6">
    <location>
        <begin position="276"/>
        <end position="295"/>
    </location>
</feature>
<feature type="transmembrane region" description="Helical" evidence="6">
    <location>
        <begin position="98"/>
        <end position="119"/>
    </location>
</feature>